<reference evidence="17 18" key="1">
    <citation type="submission" date="2016-10" db="EMBL/GenBank/DDBJ databases">
        <authorList>
            <person name="de Groot N.N."/>
        </authorList>
    </citation>
    <scope>NUCLEOTIDE SEQUENCE [LARGE SCALE GENOMIC DNA]</scope>
    <source>
        <strain evidence="17 18">DSM 16859</strain>
    </source>
</reference>
<dbReference type="Gene3D" id="3.90.580.10">
    <property type="entry name" value="Zinc finger, CHC2-type domain"/>
    <property type="match status" value="1"/>
</dbReference>
<comment type="subunit">
    <text evidence="12">Monomer. Interacts with DnaB.</text>
</comment>
<comment type="catalytic activity">
    <reaction evidence="12">
        <text>ssDNA + n NTP = ssDNA/pppN(pN)n-1 hybrid + (n-1) diphosphate.</text>
        <dbReference type="EC" id="2.7.7.101"/>
    </reaction>
</comment>
<dbReference type="InterPro" id="IPR030846">
    <property type="entry name" value="DnaG_bac"/>
</dbReference>
<keyword evidence="3 12" id="KW-0808">Transferase</keyword>
<comment type="function">
    <text evidence="12 13">RNA polymerase that catalyzes the synthesis of short RNA molecules used as primers for DNA polymerase during DNA replication.</text>
</comment>
<dbReference type="InterPro" id="IPR013173">
    <property type="entry name" value="DNA_primase_DnaG_DnaB-bd_dom"/>
</dbReference>
<dbReference type="InterPro" id="IPR013264">
    <property type="entry name" value="DNAG_N"/>
</dbReference>
<keyword evidence="1 12" id="KW-0240">DNA-directed RNA polymerase</keyword>
<dbReference type="GO" id="GO:0003899">
    <property type="term" value="F:DNA-directed RNA polymerase activity"/>
    <property type="evidence" value="ECO:0007669"/>
    <property type="project" value="UniProtKB-UniRule"/>
</dbReference>
<dbReference type="NCBIfam" id="TIGR01391">
    <property type="entry name" value="dnaG"/>
    <property type="match status" value="1"/>
</dbReference>
<evidence type="ECO:0000256" key="14">
    <source>
        <dbReference type="PIRSR" id="PIRSR002811-1"/>
    </source>
</evidence>
<dbReference type="Gene3D" id="3.90.980.10">
    <property type="entry name" value="DNA primase, catalytic core, N-terminal domain"/>
    <property type="match status" value="1"/>
</dbReference>
<dbReference type="PANTHER" id="PTHR30313:SF2">
    <property type="entry name" value="DNA PRIMASE"/>
    <property type="match status" value="1"/>
</dbReference>
<evidence type="ECO:0000256" key="2">
    <source>
        <dbReference type="ARBA" id="ARBA00022515"/>
    </source>
</evidence>
<evidence type="ECO:0000256" key="13">
    <source>
        <dbReference type="PIRNR" id="PIRNR002811"/>
    </source>
</evidence>
<dbReference type="HAMAP" id="MF_00974">
    <property type="entry name" value="DNA_primase_DnaG"/>
    <property type="match status" value="1"/>
</dbReference>
<dbReference type="InterPro" id="IPR016136">
    <property type="entry name" value="DNA_helicase_N/primase_C"/>
</dbReference>
<dbReference type="GO" id="GO:1990077">
    <property type="term" value="C:primosome complex"/>
    <property type="evidence" value="ECO:0007669"/>
    <property type="project" value="UniProtKB-KW"/>
</dbReference>
<feature type="domain" description="Toprim" evidence="16">
    <location>
        <begin position="270"/>
        <end position="356"/>
    </location>
</feature>
<dbReference type="SMART" id="SM00400">
    <property type="entry name" value="ZnF_CHCC"/>
    <property type="match status" value="1"/>
</dbReference>
<evidence type="ECO:0000256" key="11">
    <source>
        <dbReference type="ARBA" id="ARBA00023163"/>
    </source>
</evidence>
<organism evidence="17 18">
    <name type="scientific">Propionibacterium cyclohexanicum</name>
    <dbReference type="NCBI Taxonomy" id="64702"/>
    <lineage>
        <taxon>Bacteria</taxon>
        <taxon>Bacillati</taxon>
        <taxon>Actinomycetota</taxon>
        <taxon>Actinomycetes</taxon>
        <taxon>Propionibacteriales</taxon>
        <taxon>Propionibacteriaceae</taxon>
        <taxon>Propionibacterium</taxon>
    </lineage>
</organism>
<dbReference type="Pfam" id="PF13662">
    <property type="entry name" value="Toprim_4"/>
    <property type="match status" value="1"/>
</dbReference>
<evidence type="ECO:0000256" key="9">
    <source>
        <dbReference type="ARBA" id="ARBA00022842"/>
    </source>
</evidence>
<dbReference type="PANTHER" id="PTHR30313">
    <property type="entry name" value="DNA PRIMASE"/>
    <property type="match status" value="1"/>
</dbReference>
<feature type="region of interest" description="Disordered" evidence="15">
    <location>
        <begin position="445"/>
        <end position="496"/>
    </location>
</feature>
<evidence type="ECO:0000256" key="8">
    <source>
        <dbReference type="ARBA" id="ARBA00022833"/>
    </source>
</evidence>
<evidence type="ECO:0000256" key="5">
    <source>
        <dbReference type="ARBA" id="ARBA00022705"/>
    </source>
</evidence>
<dbReference type="EC" id="2.7.7.101" evidence="12"/>
<dbReference type="SUPFAM" id="SSF57783">
    <property type="entry name" value="Zinc beta-ribbon"/>
    <property type="match status" value="1"/>
</dbReference>
<comment type="domain">
    <text evidence="12">Contains an N-terminal zinc-binding domain, a central core domain that contains the primase activity, and a C-terminal DnaB-binding domain.</text>
</comment>
<dbReference type="InterPro" id="IPR019475">
    <property type="entry name" value="DNA_primase_DnaB-bd"/>
</dbReference>
<gene>
    <name evidence="12" type="primary">dnaG</name>
    <name evidence="17" type="ORF">SAMN05443377_102145</name>
</gene>
<keyword evidence="11 12" id="KW-0804">Transcription</keyword>
<protein>
    <recommendedName>
        <fullName evidence="12 13">DNA primase</fullName>
        <ecNumber evidence="12">2.7.7.101</ecNumber>
    </recommendedName>
</protein>
<dbReference type="GO" id="GO:0008270">
    <property type="term" value="F:zinc ion binding"/>
    <property type="evidence" value="ECO:0007669"/>
    <property type="project" value="UniProtKB-UniRule"/>
</dbReference>
<evidence type="ECO:0000313" key="17">
    <source>
        <dbReference type="EMBL" id="SER55741.1"/>
    </source>
</evidence>
<dbReference type="GO" id="GO:0006269">
    <property type="term" value="P:DNA replication, synthesis of primer"/>
    <property type="evidence" value="ECO:0007669"/>
    <property type="project" value="UniProtKB-UniRule"/>
</dbReference>
<keyword evidence="2 12" id="KW-0639">Primosome</keyword>
<proteinExistence type="inferred from homology"/>
<dbReference type="Pfam" id="PF10410">
    <property type="entry name" value="DnaB_bind"/>
    <property type="match status" value="1"/>
</dbReference>
<name>A0A1H9Q5M7_9ACTN</name>
<dbReference type="InterPro" id="IPR050219">
    <property type="entry name" value="DnaG_primase"/>
</dbReference>
<evidence type="ECO:0000256" key="15">
    <source>
        <dbReference type="SAM" id="MobiDB-lite"/>
    </source>
</evidence>
<accession>A0A1H9Q5M7</accession>
<keyword evidence="6 12" id="KW-0479">Metal-binding</keyword>
<dbReference type="SMART" id="SM00766">
    <property type="entry name" value="DnaG_DnaB_bind"/>
    <property type="match status" value="1"/>
</dbReference>
<dbReference type="Gene3D" id="1.10.860.10">
    <property type="entry name" value="DNAb Helicase, Chain A"/>
    <property type="match status" value="1"/>
</dbReference>
<evidence type="ECO:0000256" key="1">
    <source>
        <dbReference type="ARBA" id="ARBA00022478"/>
    </source>
</evidence>
<evidence type="ECO:0000256" key="4">
    <source>
        <dbReference type="ARBA" id="ARBA00022695"/>
    </source>
</evidence>
<keyword evidence="7 12" id="KW-0863">Zinc-finger</keyword>
<dbReference type="GO" id="GO:0005737">
    <property type="term" value="C:cytoplasm"/>
    <property type="evidence" value="ECO:0007669"/>
    <property type="project" value="TreeGrafter"/>
</dbReference>
<keyword evidence="5 12" id="KW-0235">DNA replication</keyword>
<dbReference type="FunFam" id="3.90.580.10:FF:000001">
    <property type="entry name" value="DNA primase"/>
    <property type="match status" value="1"/>
</dbReference>
<dbReference type="InterPro" id="IPR036977">
    <property type="entry name" value="DNA_primase_Znf_CHC2"/>
</dbReference>
<dbReference type="AlphaFoldDB" id="A0A1H9Q5M7"/>
<sequence>MVLRTGGYTAGMASRINDEDIALVRERARIDEIVGSYVALRNAGGGSLKGLCPFHDEKTPSFQVTPSRGLFYCFGCGVGGDVITFLQKIDNLSFTEAVQTLADKVGVQLRIEDDGQPSPPPGQRVRLMAANTAAAEFFASALLTPEAIDARRMLTERGFDRAAAELFGVGYAPKDGRALHRHLNKAGFRDDELVRAGLIREHGGWDYFQGRVIWPIRDSANSVLGFGARRLYEDDRLPAKYINTPETVLYKKSRVLYGLDQARQNIGKKLQAVVMEGYTDVMSAHLAGVDTAVAVCGTAFGEDHARLLQRLMGNSDTTRGEIIFTFDGDRAGQAAALKVSRLDRAFTTQTYVAIEPSGMDPCDLRMAKGDAAVRELVARREPLYRFVMAHTIEGFDLDRADGRVSAVRAAASMLAAVRDRSLVDQYVRDLAQLVGMDVDEVRRVLSSAPRQSRGARQPPSRRVEAEPPPGELQVSEVTPAPNSQLPWPDPGDRNLDVERGTVKVMLQYPTLFDTQWDGVQPEDFTHPAYRAVFEAILATPYSAHDWAEAVAQATPDPIARQLEIALLVEQILREPDERYASAYAARLRLLTTMRQIADLKSRLQRTNPLNAEERYDTMFRRLIELETRRKQLLQDSLGLTE</sequence>
<dbReference type="STRING" id="64702.SAMN05443377_102145"/>
<dbReference type="GO" id="GO:0003677">
    <property type="term" value="F:DNA binding"/>
    <property type="evidence" value="ECO:0007669"/>
    <property type="project" value="UniProtKB-KW"/>
</dbReference>
<comment type="cofactor">
    <cofactor evidence="12 13 14">
        <name>Zn(2+)</name>
        <dbReference type="ChEBI" id="CHEBI:29105"/>
    </cofactor>
    <text evidence="12 13 14">Binds 1 zinc ion per monomer.</text>
</comment>
<dbReference type="InterPro" id="IPR006295">
    <property type="entry name" value="DNA_primase_DnaG"/>
</dbReference>
<dbReference type="EMBL" id="FOGZ01000002">
    <property type="protein sequence ID" value="SER55741.1"/>
    <property type="molecule type" value="Genomic_DNA"/>
</dbReference>
<dbReference type="SMART" id="SM00493">
    <property type="entry name" value="TOPRIM"/>
    <property type="match status" value="1"/>
</dbReference>
<keyword evidence="9" id="KW-0460">Magnesium</keyword>
<dbReference type="Proteomes" id="UP000198815">
    <property type="component" value="Unassembled WGS sequence"/>
</dbReference>
<evidence type="ECO:0000256" key="3">
    <source>
        <dbReference type="ARBA" id="ARBA00022679"/>
    </source>
</evidence>
<dbReference type="InterPro" id="IPR034151">
    <property type="entry name" value="TOPRIM_DnaG_bac"/>
</dbReference>
<dbReference type="CDD" id="cd03364">
    <property type="entry name" value="TOPRIM_DnaG_primases"/>
    <property type="match status" value="1"/>
</dbReference>
<dbReference type="Pfam" id="PF08275">
    <property type="entry name" value="DNAG_N"/>
    <property type="match status" value="1"/>
</dbReference>
<dbReference type="InterPro" id="IPR037068">
    <property type="entry name" value="DNA_primase_core_N_sf"/>
</dbReference>
<evidence type="ECO:0000256" key="6">
    <source>
        <dbReference type="ARBA" id="ARBA00022723"/>
    </source>
</evidence>
<feature type="zinc finger region" description="CHC2-type" evidence="12 14">
    <location>
        <begin position="52"/>
        <end position="76"/>
    </location>
</feature>
<evidence type="ECO:0000256" key="12">
    <source>
        <dbReference type="HAMAP-Rule" id="MF_00974"/>
    </source>
</evidence>
<keyword evidence="10 12" id="KW-0238">DNA-binding</keyword>
<evidence type="ECO:0000313" key="18">
    <source>
        <dbReference type="Proteomes" id="UP000198815"/>
    </source>
</evidence>
<dbReference type="InterPro" id="IPR006171">
    <property type="entry name" value="TOPRIM_dom"/>
</dbReference>
<keyword evidence="4 12" id="KW-0548">Nucleotidyltransferase</keyword>
<dbReference type="Gene3D" id="3.40.1360.10">
    <property type="match status" value="1"/>
</dbReference>
<evidence type="ECO:0000259" key="16">
    <source>
        <dbReference type="PROSITE" id="PS50880"/>
    </source>
</evidence>
<dbReference type="GO" id="GO:0000428">
    <property type="term" value="C:DNA-directed RNA polymerase complex"/>
    <property type="evidence" value="ECO:0007669"/>
    <property type="project" value="UniProtKB-KW"/>
</dbReference>
<dbReference type="Pfam" id="PF01807">
    <property type="entry name" value="Zn_ribbon_DnaG"/>
    <property type="match status" value="1"/>
</dbReference>
<dbReference type="Pfam" id="PF08278">
    <property type="entry name" value="DnaG_DnaB_bind"/>
    <property type="match status" value="1"/>
</dbReference>
<dbReference type="PROSITE" id="PS50880">
    <property type="entry name" value="TOPRIM"/>
    <property type="match status" value="1"/>
</dbReference>
<keyword evidence="18" id="KW-1185">Reference proteome</keyword>
<dbReference type="SUPFAM" id="SSF56731">
    <property type="entry name" value="DNA primase core"/>
    <property type="match status" value="1"/>
</dbReference>
<evidence type="ECO:0000256" key="10">
    <source>
        <dbReference type="ARBA" id="ARBA00023125"/>
    </source>
</evidence>
<evidence type="ECO:0000256" key="7">
    <source>
        <dbReference type="ARBA" id="ARBA00022771"/>
    </source>
</evidence>
<comment type="similarity">
    <text evidence="12 13">Belongs to the DnaG primase family.</text>
</comment>
<dbReference type="PIRSF" id="PIRSF002811">
    <property type="entry name" value="DnaG"/>
    <property type="match status" value="1"/>
</dbReference>
<keyword evidence="8 12" id="KW-0862">Zinc</keyword>
<dbReference type="InterPro" id="IPR002694">
    <property type="entry name" value="Znf_CHC2"/>
</dbReference>